<evidence type="ECO:0000256" key="12">
    <source>
        <dbReference type="PIRSR" id="PIRSR000350-3"/>
    </source>
</evidence>
<evidence type="ECO:0000256" key="8">
    <source>
        <dbReference type="ARBA" id="ARBA00023157"/>
    </source>
</evidence>
<feature type="binding site" evidence="12">
    <location>
        <position position="114"/>
    </location>
    <ligand>
        <name>FAD</name>
        <dbReference type="ChEBI" id="CHEBI:57692"/>
    </ligand>
</feature>
<dbReference type="PRINTS" id="PR00368">
    <property type="entry name" value="FADPNR"/>
</dbReference>
<keyword evidence="6 14" id="KW-0560">Oxidoreductase</keyword>
<evidence type="ECO:0000256" key="9">
    <source>
        <dbReference type="ARBA" id="ARBA00023284"/>
    </source>
</evidence>
<dbReference type="EMBL" id="SMBZ01000019">
    <property type="protein sequence ID" value="TCV13672.1"/>
    <property type="molecule type" value="Genomic_DNA"/>
</dbReference>
<feature type="binding site" evidence="12">
    <location>
        <begin position="143"/>
        <end position="145"/>
    </location>
    <ligand>
        <name>FAD</name>
        <dbReference type="ChEBI" id="CHEBI:57692"/>
    </ligand>
</feature>
<accession>A0A4R3VY32</accession>
<comment type="cofactor">
    <cofactor evidence="12 14">
        <name>FAD</name>
        <dbReference type="ChEBI" id="CHEBI:57692"/>
    </cofactor>
    <text evidence="12 14">Binds 1 FAD per subunit.</text>
</comment>
<dbReference type="Gene3D" id="3.30.390.30">
    <property type="match status" value="1"/>
</dbReference>
<dbReference type="EC" id="1.8.1.4" evidence="2 14"/>
<dbReference type="RefSeq" id="WP_132777641.1">
    <property type="nucleotide sequence ID" value="NZ_SMBZ01000019.1"/>
</dbReference>
<comment type="caution">
    <text evidence="17">The sequence shown here is derived from an EMBL/GenBank/DDBJ whole genome shotgun (WGS) entry which is preliminary data.</text>
</comment>
<dbReference type="AlphaFoldDB" id="A0A4R3VY32"/>
<keyword evidence="12" id="KW-0547">Nucleotide-binding</keyword>
<keyword evidence="9 14" id="KW-0676">Redox-active center</keyword>
<protein>
    <recommendedName>
        <fullName evidence="3 14">Dihydrolipoyl dehydrogenase</fullName>
        <ecNumber evidence="2 14">1.8.1.4</ecNumber>
    </recommendedName>
</protein>
<evidence type="ECO:0000256" key="6">
    <source>
        <dbReference type="ARBA" id="ARBA00023002"/>
    </source>
</evidence>
<evidence type="ECO:0000313" key="17">
    <source>
        <dbReference type="EMBL" id="TCV13672.1"/>
    </source>
</evidence>
<evidence type="ECO:0000256" key="3">
    <source>
        <dbReference type="ARBA" id="ARBA00016961"/>
    </source>
</evidence>
<comment type="similarity">
    <text evidence="1 14">Belongs to the class-I pyridine nucleotide-disulfide oxidoreductase family.</text>
</comment>
<evidence type="ECO:0000259" key="16">
    <source>
        <dbReference type="Pfam" id="PF07992"/>
    </source>
</evidence>
<feature type="disulfide bond" description="Redox-active" evidence="13">
    <location>
        <begin position="41"/>
        <end position="46"/>
    </location>
</feature>
<dbReference type="GO" id="GO:0006103">
    <property type="term" value="P:2-oxoglutarate metabolic process"/>
    <property type="evidence" value="ECO:0007669"/>
    <property type="project" value="TreeGrafter"/>
</dbReference>
<keyword evidence="18" id="KW-1185">Reference proteome</keyword>
<evidence type="ECO:0000256" key="5">
    <source>
        <dbReference type="ARBA" id="ARBA00022827"/>
    </source>
</evidence>
<dbReference type="InterPro" id="IPR023753">
    <property type="entry name" value="FAD/NAD-binding_dom"/>
</dbReference>
<feature type="binding site" evidence="12">
    <location>
        <position position="203"/>
    </location>
    <ligand>
        <name>NAD(+)</name>
        <dbReference type="ChEBI" id="CHEBI:57540"/>
    </ligand>
</feature>
<dbReference type="Proteomes" id="UP000295197">
    <property type="component" value="Unassembled WGS sequence"/>
</dbReference>
<dbReference type="GO" id="GO:0050660">
    <property type="term" value="F:flavin adenine dinucleotide binding"/>
    <property type="evidence" value="ECO:0007669"/>
    <property type="project" value="InterPro"/>
</dbReference>
<dbReference type="FunFam" id="3.30.390.30:FF:000001">
    <property type="entry name" value="Dihydrolipoyl dehydrogenase"/>
    <property type="match status" value="1"/>
</dbReference>
<evidence type="ECO:0000259" key="15">
    <source>
        <dbReference type="Pfam" id="PF02852"/>
    </source>
</evidence>
<keyword evidence="7 12" id="KW-0520">NAD</keyword>
<feature type="active site" description="Proton acceptor" evidence="11">
    <location>
        <position position="446"/>
    </location>
</feature>
<comment type="catalytic activity">
    <reaction evidence="10 14">
        <text>N(6)-[(R)-dihydrolipoyl]-L-lysyl-[protein] + NAD(+) = N(6)-[(R)-lipoyl]-L-lysyl-[protein] + NADH + H(+)</text>
        <dbReference type="Rhea" id="RHEA:15045"/>
        <dbReference type="Rhea" id="RHEA-COMP:10474"/>
        <dbReference type="Rhea" id="RHEA-COMP:10475"/>
        <dbReference type="ChEBI" id="CHEBI:15378"/>
        <dbReference type="ChEBI" id="CHEBI:57540"/>
        <dbReference type="ChEBI" id="CHEBI:57945"/>
        <dbReference type="ChEBI" id="CHEBI:83099"/>
        <dbReference type="ChEBI" id="CHEBI:83100"/>
        <dbReference type="EC" id="1.8.1.4"/>
    </reaction>
</comment>
<dbReference type="SUPFAM" id="SSF51905">
    <property type="entry name" value="FAD/NAD(P)-binding domain"/>
    <property type="match status" value="1"/>
</dbReference>
<dbReference type="PRINTS" id="PR00411">
    <property type="entry name" value="PNDRDTASEI"/>
</dbReference>
<dbReference type="PROSITE" id="PS00076">
    <property type="entry name" value="PYRIDINE_REDOX_1"/>
    <property type="match status" value="1"/>
</dbReference>
<comment type="miscellaneous">
    <text evidence="14">The active site is a redox-active disulfide bond.</text>
</comment>
<dbReference type="PANTHER" id="PTHR22912">
    <property type="entry name" value="DISULFIDE OXIDOREDUCTASE"/>
    <property type="match status" value="1"/>
</dbReference>
<feature type="binding site" evidence="12">
    <location>
        <position position="314"/>
    </location>
    <ligand>
        <name>FAD</name>
        <dbReference type="ChEBI" id="CHEBI:57692"/>
    </ligand>
</feature>
<keyword evidence="4 14" id="KW-0285">Flavoprotein</keyword>
<dbReference type="SUPFAM" id="SSF55424">
    <property type="entry name" value="FAD/NAD-linked reductases, dimerisation (C-terminal) domain"/>
    <property type="match status" value="1"/>
</dbReference>
<dbReference type="InterPro" id="IPR050151">
    <property type="entry name" value="Class-I_Pyr_Nuc-Dis_Oxidored"/>
</dbReference>
<dbReference type="Pfam" id="PF07992">
    <property type="entry name" value="Pyr_redox_2"/>
    <property type="match status" value="1"/>
</dbReference>
<dbReference type="GO" id="GO:0004148">
    <property type="term" value="F:dihydrolipoyl dehydrogenase (NADH) activity"/>
    <property type="evidence" value="ECO:0007669"/>
    <property type="project" value="UniProtKB-EC"/>
</dbReference>
<feature type="domain" description="Pyridine nucleotide-disulphide oxidoreductase dimerisation" evidence="15">
    <location>
        <begin position="348"/>
        <end position="457"/>
    </location>
</feature>
<evidence type="ECO:0000256" key="2">
    <source>
        <dbReference type="ARBA" id="ARBA00012608"/>
    </source>
</evidence>
<evidence type="ECO:0000256" key="10">
    <source>
        <dbReference type="ARBA" id="ARBA00049187"/>
    </source>
</evidence>
<dbReference type="NCBIfam" id="TIGR01350">
    <property type="entry name" value="lipoamide_DH"/>
    <property type="match status" value="1"/>
</dbReference>
<evidence type="ECO:0000256" key="11">
    <source>
        <dbReference type="PIRSR" id="PIRSR000350-2"/>
    </source>
</evidence>
<dbReference type="PANTHER" id="PTHR22912:SF151">
    <property type="entry name" value="DIHYDROLIPOYL DEHYDROGENASE, MITOCHONDRIAL"/>
    <property type="match status" value="1"/>
</dbReference>
<dbReference type="Pfam" id="PF02852">
    <property type="entry name" value="Pyr_redox_dim"/>
    <property type="match status" value="1"/>
</dbReference>
<dbReference type="InterPro" id="IPR012999">
    <property type="entry name" value="Pyr_OxRdtase_I_AS"/>
</dbReference>
<evidence type="ECO:0000256" key="4">
    <source>
        <dbReference type="ARBA" id="ARBA00022630"/>
    </source>
</evidence>
<dbReference type="FunFam" id="3.50.50.60:FF:000001">
    <property type="entry name" value="Dihydrolipoyl dehydrogenase, mitochondrial"/>
    <property type="match status" value="1"/>
</dbReference>
<name>A0A4R3VY32_9SPHI</name>
<feature type="domain" description="FAD/NAD(P)-binding" evidence="16">
    <location>
        <begin position="3"/>
        <end position="329"/>
    </location>
</feature>
<evidence type="ECO:0000256" key="1">
    <source>
        <dbReference type="ARBA" id="ARBA00007532"/>
    </source>
</evidence>
<reference evidence="17 18" key="1">
    <citation type="submission" date="2019-03" db="EMBL/GenBank/DDBJ databases">
        <title>Genomic Encyclopedia of Type Strains, Phase IV (KMG-IV): sequencing the most valuable type-strain genomes for metagenomic binning, comparative biology and taxonomic classification.</title>
        <authorList>
            <person name="Goeker M."/>
        </authorList>
    </citation>
    <scope>NUCLEOTIDE SEQUENCE [LARGE SCALE GENOMIC DNA]</scope>
    <source>
        <strain evidence="17 18">DSM 22362</strain>
    </source>
</reference>
<dbReference type="GO" id="GO:0005737">
    <property type="term" value="C:cytoplasm"/>
    <property type="evidence" value="ECO:0007669"/>
    <property type="project" value="UniProtKB-ARBA"/>
</dbReference>
<feature type="binding site" evidence="12">
    <location>
        <position position="50"/>
    </location>
    <ligand>
        <name>FAD</name>
        <dbReference type="ChEBI" id="CHEBI:57692"/>
    </ligand>
</feature>
<dbReference type="InterPro" id="IPR001100">
    <property type="entry name" value="Pyr_nuc-diS_OxRdtase"/>
</dbReference>
<gene>
    <name evidence="17" type="ORF">EDC17_101928</name>
</gene>
<organism evidence="17 18">
    <name type="scientific">Sphingobacterium alimentarium</name>
    <dbReference type="NCBI Taxonomy" id="797292"/>
    <lineage>
        <taxon>Bacteria</taxon>
        <taxon>Pseudomonadati</taxon>
        <taxon>Bacteroidota</taxon>
        <taxon>Sphingobacteriia</taxon>
        <taxon>Sphingobacteriales</taxon>
        <taxon>Sphingobacteriaceae</taxon>
        <taxon>Sphingobacterium</taxon>
    </lineage>
</organism>
<evidence type="ECO:0000256" key="7">
    <source>
        <dbReference type="ARBA" id="ARBA00023027"/>
    </source>
</evidence>
<evidence type="ECO:0000313" key="18">
    <source>
        <dbReference type="Proteomes" id="UP000295197"/>
    </source>
</evidence>
<sequence>MQYDVIVIGSGPGGYVAAIRCAQLGLKTAVIEKYSTYGGTCLNVGCIPSKALLDTSEHYHNAAHAFADHGIAVKDLKIDVKKMIDRKNDVIAQNTAGITYLFKKNKIDTYEGTGSFVNKNTIKISKKDGATEEITGKNVIIATGSKPTALPFLPIDKKRIITSTEALNLTEVPKHLIVIGGGVIGLELGSVYARLGAKVSVIEYAKSIISTMDGGLGKELQRVLKKSLGMEFFLGHKVTGATAKGKTVTVTAEDAKGQAVSFEGDYCIVSVGRVAYTKELGLENIGITPEERGNKITVNDHLETSVEGVYAIGDVVRGAMLAHKAEDEGIYVAERIAGQKPHIDYNLIPGVVYTWPEVASVGKTEEQLKEAGVKYKSGSFSFKASGRAKASGDTDGFVKVLADTETDEVLGVHMIGPRAADMIAEAVVAMEYRASAEDIARICHAHPTYTEALKEAALAATANRAIHA</sequence>
<keyword evidence="8" id="KW-1015">Disulfide bond</keyword>
<feature type="binding site" evidence="12">
    <location>
        <begin position="320"/>
        <end position="323"/>
    </location>
    <ligand>
        <name>FAD</name>
        <dbReference type="ChEBI" id="CHEBI:57692"/>
    </ligand>
</feature>
<keyword evidence="5 12" id="KW-0274">FAD</keyword>
<feature type="binding site" evidence="12">
    <location>
        <position position="272"/>
    </location>
    <ligand>
        <name>NAD(+)</name>
        <dbReference type="ChEBI" id="CHEBI:57540"/>
    </ligand>
</feature>
<dbReference type="OrthoDB" id="9800167at2"/>
<proteinExistence type="inferred from homology"/>
<dbReference type="InterPro" id="IPR016156">
    <property type="entry name" value="FAD/NAD-linked_Rdtase_dimer_sf"/>
</dbReference>
<dbReference type="InterPro" id="IPR004099">
    <property type="entry name" value="Pyr_nucl-diS_OxRdtase_dimer"/>
</dbReference>
<dbReference type="InterPro" id="IPR006258">
    <property type="entry name" value="Lipoamide_DH"/>
</dbReference>
<evidence type="ECO:0000256" key="13">
    <source>
        <dbReference type="PIRSR" id="PIRSR000350-4"/>
    </source>
</evidence>
<dbReference type="InterPro" id="IPR036188">
    <property type="entry name" value="FAD/NAD-bd_sf"/>
</dbReference>
<evidence type="ECO:0000256" key="14">
    <source>
        <dbReference type="RuleBase" id="RU003692"/>
    </source>
</evidence>
<feature type="binding site" evidence="12">
    <location>
        <begin position="180"/>
        <end position="187"/>
    </location>
    <ligand>
        <name>NAD(+)</name>
        <dbReference type="ChEBI" id="CHEBI:57540"/>
    </ligand>
</feature>
<dbReference type="PIRSF" id="PIRSF000350">
    <property type="entry name" value="Mercury_reductase_MerA"/>
    <property type="match status" value="1"/>
</dbReference>
<dbReference type="Gene3D" id="3.50.50.60">
    <property type="entry name" value="FAD/NAD(P)-binding domain"/>
    <property type="match status" value="2"/>
</dbReference>